<dbReference type="SMART" id="SM00460">
    <property type="entry name" value="TGc"/>
    <property type="match status" value="1"/>
</dbReference>
<accession>A0A430JAM0</accession>
<dbReference type="SUPFAM" id="SSF54001">
    <property type="entry name" value="Cysteine proteinases"/>
    <property type="match status" value="1"/>
</dbReference>
<dbReference type="AlphaFoldDB" id="A0A430JAM0"/>
<dbReference type="InterPro" id="IPR052901">
    <property type="entry name" value="Bact_TGase-like"/>
</dbReference>
<feature type="transmembrane region" description="Helical" evidence="2">
    <location>
        <begin position="219"/>
        <end position="237"/>
    </location>
</feature>
<proteinExistence type="predicted"/>
<gene>
    <name evidence="4" type="ORF">EJQ19_19665</name>
</gene>
<dbReference type="EMBL" id="RXHU01000061">
    <property type="protein sequence ID" value="RTE07982.1"/>
    <property type="molecule type" value="Genomic_DNA"/>
</dbReference>
<protein>
    <recommendedName>
        <fullName evidence="3">Transglutaminase-like domain-containing protein</fullName>
    </recommendedName>
</protein>
<dbReference type="RefSeq" id="WP_126142942.1">
    <property type="nucleotide sequence ID" value="NZ_RXHU01000061.1"/>
</dbReference>
<keyword evidence="2" id="KW-0472">Membrane</keyword>
<feature type="transmembrane region" description="Helical" evidence="2">
    <location>
        <begin position="139"/>
        <end position="156"/>
    </location>
</feature>
<sequence length="844" mass="91875">MPPLEPRRSQPRGWPAISSGAAKRRAVNAGLPPQAQSAAVQAGEPQAAGGQMVPGRAAGTAPEPPRTARSRTDAPPGLPARGQTADAQQPSGLIFRAGDGGAGAAAPGSLLRDGLVSLLLFLLLAEWLRPLAWLADDSFQVGPILAVFGICLLIDCFRISYSWGWAIKGLTIVLFIGWMFHRETFATGVWIGDLIQTVAQDIVDLAQAHFEQISGEMRTLLFLIGWTLLISVSQALMLQRQHSIWFIGATLFYLIGIQLLVGADTLMGIVRTLGCGLVLLALLNLSRIETKYRVSAVRSGGFGAWLLVSLIVVCLVSGLGWYTVKGAGAEPLMKPVSWDRVSDRLFELYGGEDHPAIGVASAAKTGYSDNDAVLGGPLQVDATPVFTARTTELTYWRGESKSVYDGKGWSQPNPILEPFTGFSPTATQPTVTQEVLFQKNAPSKQLFSGGKLAGVDMLLNSEGKPMSADLLLTARESGKVVLPDISDALVYYKITVQPVREDPTLLNSDTGAYPEAIKQQYLQLPDGLPRTVRSLAEQVTAGRATPYAKTIAVEQYLRQTYTYSLDHVTRPSRNEDFVSHFLFVDQAGYCDQFSTAMAVMLRSVGVPTRWVKGFAPGTVQATGENGLQEVVVSNQNAHAWVEVYFPSIGWVPFEPTPSFTGISPDQPRETLTTADMKAASMTASLTGASLGHPYLDQASDWFHTVKNNLVDFAKAYRSMLMLVLGLLLVLLSVLALLKRRGYLLAMGHKLPVFADAVLPQGPPHPLIPYMDRLWRQLFRKYGAKPAGQTVREYVLSLELKQQGQKQALLTFAQIYESVRYDPACATPYARRDITAIWNAIQKTQ</sequence>
<dbReference type="Proteomes" id="UP000276128">
    <property type="component" value="Unassembled WGS sequence"/>
</dbReference>
<feature type="transmembrane region" description="Helical" evidence="2">
    <location>
        <begin position="244"/>
        <end position="263"/>
    </location>
</feature>
<feature type="transmembrane region" description="Helical" evidence="2">
    <location>
        <begin position="300"/>
        <end position="324"/>
    </location>
</feature>
<dbReference type="Pfam" id="PF01841">
    <property type="entry name" value="Transglut_core"/>
    <property type="match status" value="1"/>
</dbReference>
<evidence type="ECO:0000313" key="5">
    <source>
        <dbReference type="Proteomes" id="UP000276128"/>
    </source>
</evidence>
<keyword evidence="2" id="KW-1133">Transmembrane helix</keyword>
<feature type="transmembrane region" description="Helical" evidence="2">
    <location>
        <begin position="269"/>
        <end position="288"/>
    </location>
</feature>
<feature type="domain" description="Transglutaminase-like" evidence="3">
    <location>
        <begin position="582"/>
        <end position="657"/>
    </location>
</feature>
<evidence type="ECO:0000313" key="4">
    <source>
        <dbReference type="EMBL" id="RTE07982.1"/>
    </source>
</evidence>
<keyword evidence="2" id="KW-0812">Transmembrane</keyword>
<feature type="transmembrane region" description="Helical" evidence="2">
    <location>
        <begin position="163"/>
        <end position="180"/>
    </location>
</feature>
<dbReference type="InterPro" id="IPR002931">
    <property type="entry name" value="Transglutaminase-like"/>
</dbReference>
<evidence type="ECO:0000256" key="1">
    <source>
        <dbReference type="SAM" id="MobiDB-lite"/>
    </source>
</evidence>
<evidence type="ECO:0000256" key="2">
    <source>
        <dbReference type="SAM" id="Phobius"/>
    </source>
</evidence>
<dbReference type="InterPro" id="IPR038765">
    <property type="entry name" value="Papain-like_cys_pep_sf"/>
</dbReference>
<dbReference type="PANTHER" id="PTHR42736">
    <property type="entry name" value="PROTEIN-GLUTAMINE GAMMA-GLUTAMYLTRANSFERASE"/>
    <property type="match status" value="1"/>
</dbReference>
<dbReference type="Gene3D" id="3.10.620.30">
    <property type="match status" value="1"/>
</dbReference>
<feature type="region of interest" description="Disordered" evidence="1">
    <location>
        <begin position="1"/>
        <end position="90"/>
    </location>
</feature>
<keyword evidence="5" id="KW-1185">Reference proteome</keyword>
<dbReference type="Pfam" id="PF13559">
    <property type="entry name" value="DUF4129"/>
    <property type="match status" value="1"/>
</dbReference>
<dbReference type="OrthoDB" id="9804872at2"/>
<feature type="transmembrane region" description="Helical" evidence="2">
    <location>
        <begin position="715"/>
        <end position="737"/>
    </location>
</feature>
<name>A0A430JAM0_9BACL</name>
<reference evidence="4 5" key="1">
    <citation type="submission" date="2018-12" db="EMBL/GenBank/DDBJ databases">
        <title>Bacillus ochoae sp. nov., Paenibacillus whitsoniae sp. nov., Paenibacillus spiritus sp. nov. Isolated from the Mars Exploration Rover during spacecraft assembly.</title>
        <authorList>
            <person name="Seuylemezian A."/>
            <person name="Vaishampayan P."/>
        </authorList>
    </citation>
    <scope>NUCLEOTIDE SEQUENCE [LARGE SCALE GENOMIC DNA]</scope>
    <source>
        <strain evidence="4 5">MER 54</strain>
    </source>
</reference>
<comment type="caution">
    <text evidence="4">The sequence shown here is derived from an EMBL/GenBank/DDBJ whole genome shotgun (WGS) entry which is preliminary data.</text>
</comment>
<dbReference type="InterPro" id="IPR025403">
    <property type="entry name" value="TgpA-like_C"/>
</dbReference>
<dbReference type="PANTHER" id="PTHR42736:SF1">
    <property type="entry name" value="PROTEIN-GLUTAMINE GAMMA-GLUTAMYLTRANSFERASE"/>
    <property type="match status" value="1"/>
</dbReference>
<evidence type="ECO:0000259" key="3">
    <source>
        <dbReference type="SMART" id="SM00460"/>
    </source>
</evidence>
<organism evidence="4 5">
    <name type="scientific">Paenibacillus whitsoniae</name>
    <dbReference type="NCBI Taxonomy" id="2496558"/>
    <lineage>
        <taxon>Bacteria</taxon>
        <taxon>Bacillati</taxon>
        <taxon>Bacillota</taxon>
        <taxon>Bacilli</taxon>
        <taxon>Bacillales</taxon>
        <taxon>Paenibacillaceae</taxon>
        <taxon>Paenibacillus</taxon>
    </lineage>
</organism>